<evidence type="ECO:0000256" key="2">
    <source>
        <dbReference type="ARBA" id="ARBA00022679"/>
    </source>
</evidence>
<evidence type="ECO:0000313" key="7">
    <source>
        <dbReference type="EMBL" id="MBT1137465.1"/>
    </source>
</evidence>
<accession>A0ABS5UGH6</accession>
<feature type="domain" description="Stealth protein CR1 conserved region 1" evidence="5">
    <location>
        <begin position="3"/>
        <end position="29"/>
    </location>
</feature>
<sequence>MTFPIDFVVTWVDGSDPVWVAKKNKYLTDSQKIDANDARYRDYGLLKNWFDRVWRYAPWVNNVYLITDNQAPDWAVKDSRITTVNHDDFIPKQYLPTFNSNVIEMNLWRINELNEHFVCFNDDMFLTQPVKKEDFFTGDGLPVLNGSLRPIIAREMFSKSVFNNMLFINKTFPKKDYFRKHMREYLNVRKYGIVSVLVTISNMIYHDWVGFFEDHLAYPNLKSWFWDLNRTNPEVFEKTSSHRFRSTDDFSIWLLKNAYLATGFFSPRSRNFGEMLGVSNINDLKKVKQLLKSKKMVVVNDSIDGVEADMILNKLVKLMEI</sequence>
<keyword evidence="2" id="KW-0808">Transferase</keyword>
<proteinExistence type="inferred from homology"/>
<dbReference type="Pfam" id="PF11380">
    <property type="entry name" value="Stealth_CR2"/>
    <property type="match status" value="1"/>
</dbReference>
<evidence type="ECO:0000259" key="4">
    <source>
        <dbReference type="Pfam" id="PF11380"/>
    </source>
</evidence>
<evidence type="ECO:0000313" key="8">
    <source>
        <dbReference type="Proteomes" id="UP000694640"/>
    </source>
</evidence>
<keyword evidence="3" id="KW-0270">Exopolysaccharide synthesis</keyword>
<evidence type="ECO:0000256" key="1">
    <source>
        <dbReference type="ARBA" id="ARBA00007583"/>
    </source>
</evidence>
<dbReference type="InterPro" id="IPR031357">
    <property type="entry name" value="Stealth_CR3"/>
</dbReference>
<feature type="domain" description="Stealth protein CR3 conserved region 3" evidence="6">
    <location>
        <begin position="215"/>
        <end position="261"/>
    </location>
</feature>
<dbReference type="PANTHER" id="PTHR24045">
    <property type="match status" value="1"/>
</dbReference>
<dbReference type="PANTHER" id="PTHR24045:SF0">
    <property type="entry name" value="N-ACETYLGLUCOSAMINE-1-PHOSPHOTRANSFERASE SUBUNITS ALPHA_BETA"/>
    <property type="match status" value="1"/>
</dbReference>
<dbReference type="InterPro" id="IPR031358">
    <property type="entry name" value="Stealth_CR1"/>
</dbReference>
<name>A0ABS5UGH6_9LACO</name>
<feature type="domain" description="Stealth protein CR2 conserved region 2" evidence="4">
    <location>
        <begin position="39"/>
        <end position="141"/>
    </location>
</feature>
<comment type="similarity">
    <text evidence="1">Belongs to the stealth family.</text>
</comment>
<keyword evidence="8" id="KW-1185">Reference proteome</keyword>
<dbReference type="EMBL" id="JAEQMM010000003">
    <property type="protein sequence ID" value="MBT1137465.1"/>
    <property type="molecule type" value="Genomic_DNA"/>
</dbReference>
<comment type="caution">
    <text evidence="7">The sequence shown here is derived from an EMBL/GenBank/DDBJ whole genome shotgun (WGS) entry which is preliminary data.</text>
</comment>
<dbReference type="InterPro" id="IPR021520">
    <property type="entry name" value="Stealth_CR2"/>
</dbReference>
<evidence type="ECO:0000256" key="3">
    <source>
        <dbReference type="ARBA" id="ARBA00023169"/>
    </source>
</evidence>
<evidence type="ECO:0000259" key="5">
    <source>
        <dbReference type="Pfam" id="PF17101"/>
    </source>
</evidence>
<organism evidence="7 8">
    <name type="scientific">Lactiplantibacillus argentoratensis</name>
    <dbReference type="NCBI Taxonomy" id="271881"/>
    <lineage>
        <taxon>Bacteria</taxon>
        <taxon>Bacillati</taxon>
        <taxon>Bacillota</taxon>
        <taxon>Bacilli</taxon>
        <taxon>Lactobacillales</taxon>
        <taxon>Lactobacillaceae</taxon>
        <taxon>Lactiplantibacillus</taxon>
    </lineage>
</organism>
<reference evidence="7 8" key="1">
    <citation type="submission" date="2021-01" db="EMBL/GenBank/DDBJ databases">
        <title>High-quality draft genome sequence data of six Lactiplantibacillus plantarum subsp. argentoratensis strains isolated from various Greek sourdoughs.</title>
        <authorList>
            <person name="Syrokou M.K."/>
            <person name="Paramithiotis S."/>
            <person name="Skandamis P.N."/>
            <person name="Drosinos E.H."/>
            <person name="Bosnea L."/>
            <person name="Mataragas M."/>
        </authorList>
    </citation>
    <scope>NUCLEOTIDE SEQUENCE [LARGE SCALE GENOMIC DNA]</scope>
    <source>
        <strain evidence="7 8">LQC 2520</strain>
    </source>
</reference>
<gene>
    <name evidence="7" type="ORF">JKL17_04830</name>
</gene>
<dbReference type="Proteomes" id="UP000694640">
    <property type="component" value="Unassembled WGS sequence"/>
</dbReference>
<dbReference type="RefSeq" id="WP_063731622.1">
    <property type="nucleotide sequence ID" value="NZ_JAEQMM010000003.1"/>
</dbReference>
<dbReference type="Pfam" id="PF17102">
    <property type="entry name" value="Stealth_CR3"/>
    <property type="match status" value="1"/>
</dbReference>
<dbReference type="InterPro" id="IPR047141">
    <property type="entry name" value="Stealth"/>
</dbReference>
<evidence type="ECO:0000259" key="6">
    <source>
        <dbReference type="Pfam" id="PF17102"/>
    </source>
</evidence>
<dbReference type="Pfam" id="PF17101">
    <property type="entry name" value="Stealth_CR1"/>
    <property type="match status" value="1"/>
</dbReference>
<protein>
    <submittedName>
        <fullName evidence="7">Stealth CR1 domain-containing protein</fullName>
    </submittedName>
</protein>